<accession>A0A8S1KDI4</accession>
<protein>
    <submittedName>
        <fullName evidence="2">Uncharacterized protein</fullName>
    </submittedName>
</protein>
<gene>
    <name evidence="2" type="ORF">PPRIM_AZ9-3.1.T0190220</name>
</gene>
<evidence type="ECO:0000313" key="3">
    <source>
        <dbReference type="Proteomes" id="UP000688137"/>
    </source>
</evidence>
<dbReference type="Proteomes" id="UP000688137">
    <property type="component" value="Unassembled WGS sequence"/>
</dbReference>
<dbReference type="EMBL" id="CAJJDM010000016">
    <property type="protein sequence ID" value="CAD8052513.1"/>
    <property type="molecule type" value="Genomic_DNA"/>
</dbReference>
<organism evidence="2 3">
    <name type="scientific">Paramecium primaurelia</name>
    <dbReference type="NCBI Taxonomy" id="5886"/>
    <lineage>
        <taxon>Eukaryota</taxon>
        <taxon>Sar</taxon>
        <taxon>Alveolata</taxon>
        <taxon>Ciliophora</taxon>
        <taxon>Intramacronucleata</taxon>
        <taxon>Oligohymenophorea</taxon>
        <taxon>Peniculida</taxon>
        <taxon>Parameciidae</taxon>
        <taxon>Paramecium</taxon>
    </lineage>
</organism>
<dbReference type="AlphaFoldDB" id="A0A8S1KDI4"/>
<feature type="coiled-coil region" evidence="1">
    <location>
        <begin position="83"/>
        <end position="269"/>
    </location>
</feature>
<keyword evidence="1" id="KW-0175">Coiled coil</keyword>
<evidence type="ECO:0000256" key="1">
    <source>
        <dbReference type="SAM" id="Coils"/>
    </source>
</evidence>
<sequence>MKSFLIIHQVIPLSLKSINHPLFNNRINPILRKFQIQQNLQQNSLLKESLQKNQNFVEIIIKKIIRKTINKKKQNQQIQNNQIHKVKHQLKKLLIQLNNYNNQNQLLMLYQLQLRNQQETIKKYEKLSSEIVKLLEVKNEMLNKLRNENAEMENIINQDKFKSVRQLDQELKKEKDDKLKYQELLTQKIEENQNLVEELKQFRQVLSKLRDEFERFRNTHNQSNITQSKIEVVDTLFYQEKLKIKVSTINELKLQNQQLQEEVDYFRSLSLQQKRFLKNTKRTQIFIEKYYLNTKQLNNETKIYSINNILFILFLYINYRIYHYSEYQCDQILEYCKLINHTYIQFKKVTRQLL</sequence>
<name>A0A8S1KDI4_PARPR</name>
<evidence type="ECO:0000313" key="2">
    <source>
        <dbReference type="EMBL" id="CAD8052513.1"/>
    </source>
</evidence>
<keyword evidence="3" id="KW-1185">Reference proteome</keyword>
<comment type="caution">
    <text evidence="2">The sequence shown here is derived from an EMBL/GenBank/DDBJ whole genome shotgun (WGS) entry which is preliminary data.</text>
</comment>
<proteinExistence type="predicted"/>
<reference evidence="2" key="1">
    <citation type="submission" date="2021-01" db="EMBL/GenBank/DDBJ databases">
        <authorList>
            <consortium name="Genoscope - CEA"/>
            <person name="William W."/>
        </authorList>
    </citation>
    <scope>NUCLEOTIDE SEQUENCE</scope>
</reference>